<keyword evidence="2" id="KW-1185">Reference proteome</keyword>
<name>A0ABR7GEU2_9FIRM</name>
<evidence type="ECO:0000313" key="1">
    <source>
        <dbReference type="EMBL" id="MBC5685964.1"/>
    </source>
</evidence>
<dbReference type="PANTHER" id="PTHR31367">
    <property type="entry name" value="CYTOSOLIC 5'-NUCLEOTIDASE 1 FAMILY MEMBER"/>
    <property type="match status" value="1"/>
</dbReference>
<comment type="caution">
    <text evidence="1">The sequence shown here is derived from an EMBL/GenBank/DDBJ whole genome shotgun (WGS) entry which is preliminary data.</text>
</comment>
<dbReference type="Pfam" id="PF06189">
    <property type="entry name" value="5-nucleotidase"/>
    <property type="match status" value="1"/>
</dbReference>
<dbReference type="Proteomes" id="UP000643810">
    <property type="component" value="Unassembled WGS sequence"/>
</dbReference>
<dbReference type="EMBL" id="JACOPG010000002">
    <property type="protein sequence ID" value="MBC5685964.1"/>
    <property type="molecule type" value="Genomic_DNA"/>
</dbReference>
<accession>A0ABR7GEU2</accession>
<protein>
    <submittedName>
        <fullName evidence="1">5'-nucleotidase</fullName>
    </submittedName>
</protein>
<dbReference type="InterPro" id="IPR010394">
    <property type="entry name" value="5-nucleotidase"/>
</dbReference>
<proteinExistence type="predicted"/>
<reference evidence="1 2" key="1">
    <citation type="submission" date="2020-08" db="EMBL/GenBank/DDBJ databases">
        <title>Genome public.</title>
        <authorList>
            <person name="Liu C."/>
            <person name="Sun Q."/>
        </authorList>
    </citation>
    <scope>NUCLEOTIDE SEQUENCE [LARGE SCALE GENOMIC DNA]</scope>
    <source>
        <strain evidence="1 2">NSJ-9</strain>
    </source>
</reference>
<dbReference type="PANTHER" id="PTHR31367:SF5">
    <property type="entry name" value="CYTOSOLIC 5'-NUCLEOTIDASE 1A"/>
    <property type="match status" value="1"/>
</dbReference>
<sequence length="332" mass="36849">MQKNFMIGISSRALFDLEEENAIFESQGVEAYVDYQIAHEKEVLAPGAAFSLIQAFLALNRERDSRQIEVVIMSKNSADAALRIFHSIEYYGLDITRAALTGGGAIAPYLRAYGVDLYLSFNAEEVKNALQSGIAAGVLLPRGAMENGGHAVSTRTFPGTYRQAYMRGQIRQPLEIRIAFDGDAVLFSGEAERTFQEQGVEAFCAQERELADVPLRPGPFAHVLQLISELQQRTEEMREGWKEDAGIPRICTALVTARSAPAHERVIRTLRAWGIRIDQAFFLGGMDKSRVLEAFGAHIFFDDNEENVENASAVVLSARVPWVEETMEQQVG</sequence>
<gene>
    <name evidence="1" type="ORF">H8R94_04995</name>
</gene>
<dbReference type="RefSeq" id="WP_118535190.1">
    <property type="nucleotide sequence ID" value="NZ_JACOPG010000002.1"/>
</dbReference>
<evidence type="ECO:0000313" key="2">
    <source>
        <dbReference type="Proteomes" id="UP000643810"/>
    </source>
</evidence>
<organism evidence="1 2">
    <name type="scientific">Roseburia lenta</name>
    <dbReference type="NCBI Taxonomy" id="2763061"/>
    <lineage>
        <taxon>Bacteria</taxon>
        <taxon>Bacillati</taxon>
        <taxon>Bacillota</taxon>
        <taxon>Clostridia</taxon>
        <taxon>Lachnospirales</taxon>
        <taxon>Lachnospiraceae</taxon>
        <taxon>Roseburia</taxon>
    </lineage>
</organism>